<organism evidence="1 2">
    <name type="scientific">Pleurodeles waltl</name>
    <name type="common">Iberian ribbed newt</name>
    <dbReference type="NCBI Taxonomy" id="8319"/>
    <lineage>
        <taxon>Eukaryota</taxon>
        <taxon>Metazoa</taxon>
        <taxon>Chordata</taxon>
        <taxon>Craniata</taxon>
        <taxon>Vertebrata</taxon>
        <taxon>Euteleostomi</taxon>
        <taxon>Amphibia</taxon>
        <taxon>Batrachia</taxon>
        <taxon>Caudata</taxon>
        <taxon>Salamandroidea</taxon>
        <taxon>Salamandridae</taxon>
        <taxon>Pleurodelinae</taxon>
        <taxon>Pleurodeles</taxon>
    </lineage>
</organism>
<sequence>DSECTRICARGRMHLKRCSGSKVLQSVPGTLNCLPDQHGLQSEHAQNTLQSVPLIECTEI</sequence>
<dbReference type="EMBL" id="JANPWB010000007">
    <property type="protein sequence ID" value="KAJ1172525.1"/>
    <property type="molecule type" value="Genomic_DNA"/>
</dbReference>
<reference evidence="1" key="1">
    <citation type="journal article" date="2022" name="bioRxiv">
        <title>Sequencing and chromosome-scale assembly of the giantPleurodeles waltlgenome.</title>
        <authorList>
            <person name="Brown T."/>
            <person name="Elewa A."/>
            <person name="Iarovenko S."/>
            <person name="Subramanian E."/>
            <person name="Araus A.J."/>
            <person name="Petzold A."/>
            <person name="Susuki M."/>
            <person name="Suzuki K.-i.T."/>
            <person name="Hayashi T."/>
            <person name="Toyoda A."/>
            <person name="Oliveira C."/>
            <person name="Osipova E."/>
            <person name="Leigh N.D."/>
            <person name="Simon A."/>
            <person name="Yun M.H."/>
        </authorList>
    </citation>
    <scope>NUCLEOTIDE SEQUENCE</scope>
    <source>
        <strain evidence="1">20211129_DDA</strain>
        <tissue evidence="1">Liver</tissue>
    </source>
</reference>
<keyword evidence="2" id="KW-1185">Reference proteome</keyword>
<proteinExistence type="predicted"/>
<gene>
    <name evidence="1" type="ORF">NDU88_004371</name>
</gene>
<evidence type="ECO:0000313" key="2">
    <source>
        <dbReference type="Proteomes" id="UP001066276"/>
    </source>
</evidence>
<dbReference type="Proteomes" id="UP001066276">
    <property type="component" value="Chromosome 4_1"/>
</dbReference>
<feature type="non-terminal residue" evidence="1">
    <location>
        <position position="60"/>
    </location>
</feature>
<name>A0AAV7T776_PLEWA</name>
<protein>
    <submittedName>
        <fullName evidence="1">Uncharacterized protein</fullName>
    </submittedName>
</protein>
<evidence type="ECO:0000313" key="1">
    <source>
        <dbReference type="EMBL" id="KAJ1172525.1"/>
    </source>
</evidence>
<comment type="caution">
    <text evidence="1">The sequence shown here is derived from an EMBL/GenBank/DDBJ whole genome shotgun (WGS) entry which is preliminary data.</text>
</comment>
<feature type="non-terminal residue" evidence="1">
    <location>
        <position position="1"/>
    </location>
</feature>
<dbReference type="AlphaFoldDB" id="A0AAV7T776"/>
<accession>A0AAV7T776</accession>